<accession>A0A6M1SRT4</accession>
<evidence type="ECO:0000313" key="4">
    <source>
        <dbReference type="Proteomes" id="UP000473278"/>
    </source>
</evidence>
<dbReference type="Pfam" id="PF01927">
    <property type="entry name" value="Mut7-C"/>
    <property type="match status" value="1"/>
</dbReference>
<dbReference type="PANTHER" id="PTHR39081">
    <property type="entry name" value="MUT7-C DOMAIN-CONTAINING PROTEIN"/>
    <property type="match status" value="1"/>
</dbReference>
<feature type="domain" description="Ubiquitin Mut7-C" evidence="2">
    <location>
        <begin position="2"/>
        <end position="40"/>
    </location>
</feature>
<comment type="caution">
    <text evidence="3">The sequence shown here is derived from an EMBL/GenBank/DDBJ whole genome shotgun (WGS) entry which is preliminary data.</text>
</comment>
<reference evidence="3 4" key="1">
    <citation type="submission" date="2020-02" db="EMBL/GenBank/DDBJ databases">
        <title>Balneolaceae bacterium YR4-1, complete genome.</title>
        <authorList>
            <person name="Li Y."/>
            <person name="Wu S."/>
        </authorList>
    </citation>
    <scope>NUCLEOTIDE SEQUENCE [LARGE SCALE GENOMIC DNA]</scope>
    <source>
        <strain evidence="3 4">YR4-1</strain>
    </source>
</reference>
<name>A0A6M1SRT4_9BACT</name>
<sequence length="209" mass="24349">MESKGIPHTAVFRVLVNGAPESADYNVMPDDEIEVFPMEEVDPDELETIFSSPPAFIADSHLAKLGRDLRLLGIDTLINEEKEDAEIIRLSNNEKRMILTRNLNLLRHGSTQYGYWVRSEDPDQQLDEVLSRFNLFEMIQPFSRCMTCNGMLDEVSPEEVREEVPPKVREWCDQYHRCKDCGKVYWKGSHYDKLKEKVQRVINKMQRQG</sequence>
<dbReference type="EMBL" id="JAALLT010000004">
    <property type="protein sequence ID" value="NGP77799.1"/>
    <property type="molecule type" value="Genomic_DNA"/>
</dbReference>
<gene>
    <name evidence="3" type="ORF">G3570_14215</name>
</gene>
<dbReference type="AlphaFoldDB" id="A0A6M1SRT4"/>
<evidence type="ECO:0000259" key="1">
    <source>
        <dbReference type="Pfam" id="PF01927"/>
    </source>
</evidence>
<feature type="domain" description="Mut7-C RNAse" evidence="1">
    <location>
        <begin position="55"/>
        <end position="197"/>
    </location>
</feature>
<evidence type="ECO:0000313" key="3">
    <source>
        <dbReference type="EMBL" id="NGP77799.1"/>
    </source>
</evidence>
<dbReference type="Proteomes" id="UP000473278">
    <property type="component" value="Unassembled WGS sequence"/>
</dbReference>
<dbReference type="RefSeq" id="WP_165143734.1">
    <property type="nucleotide sequence ID" value="NZ_JAALLT010000004.1"/>
</dbReference>
<dbReference type="PANTHER" id="PTHR39081:SF1">
    <property type="entry name" value="MUT7-C RNASE DOMAIN-CONTAINING PROTEIN"/>
    <property type="match status" value="1"/>
</dbReference>
<dbReference type="Pfam" id="PF14451">
    <property type="entry name" value="Ub-Mut7C"/>
    <property type="match status" value="1"/>
</dbReference>
<dbReference type="InterPro" id="IPR027798">
    <property type="entry name" value="Ub_Mut7C"/>
</dbReference>
<keyword evidence="4" id="KW-1185">Reference proteome</keyword>
<evidence type="ECO:0000259" key="2">
    <source>
        <dbReference type="Pfam" id="PF14451"/>
    </source>
</evidence>
<proteinExistence type="predicted"/>
<protein>
    <recommendedName>
        <fullName evidence="5">Twitching motility protein PilT</fullName>
    </recommendedName>
</protein>
<evidence type="ECO:0008006" key="5">
    <source>
        <dbReference type="Google" id="ProtNLM"/>
    </source>
</evidence>
<organism evidence="3 4">
    <name type="scientific">Halalkalibaculum roseum</name>
    <dbReference type="NCBI Taxonomy" id="2709311"/>
    <lineage>
        <taxon>Bacteria</taxon>
        <taxon>Pseudomonadati</taxon>
        <taxon>Balneolota</taxon>
        <taxon>Balneolia</taxon>
        <taxon>Balneolales</taxon>
        <taxon>Balneolaceae</taxon>
        <taxon>Halalkalibaculum</taxon>
    </lineage>
</organism>
<dbReference type="InterPro" id="IPR002782">
    <property type="entry name" value="Mut7-C_RNAse_dom"/>
</dbReference>